<dbReference type="InterPro" id="IPR007712">
    <property type="entry name" value="RelE/ParE_toxin"/>
</dbReference>
<dbReference type="Gene3D" id="3.30.2310.20">
    <property type="entry name" value="RelE-like"/>
    <property type="match status" value="1"/>
</dbReference>
<dbReference type="Pfam" id="PF05016">
    <property type="entry name" value="ParE_toxin"/>
    <property type="match status" value="1"/>
</dbReference>
<proteinExistence type="predicted"/>
<evidence type="ECO:0000313" key="2">
    <source>
        <dbReference type="EMBL" id="MDR6512024.1"/>
    </source>
</evidence>
<reference evidence="2 3" key="1">
    <citation type="submission" date="2023-07" db="EMBL/GenBank/DDBJ databases">
        <title>Sorghum-associated microbial communities from plants grown in Nebraska, USA.</title>
        <authorList>
            <person name="Schachtman D."/>
        </authorList>
    </citation>
    <scope>NUCLEOTIDE SEQUENCE [LARGE SCALE GENOMIC DNA]</scope>
    <source>
        <strain evidence="2 3">DS1027</strain>
    </source>
</reference>
<gene>
    <name evidence="2" type="ORF">J2792_002907</name>
</gene>
<keyword evidence="1" id="KW-1277">Toxin-antitoxin system</keyword>
<evidence type="ECO:0000256" key="1">
    <source>
        <dbReference type="ARBA" id="ARBA00022649"/>
    </source>
</evidence>
<dbReference type="EMBL" id="JAVDRD010000007">
    <property type="protein sequence ID" value="MDR6512024.1"/>
    <property type="molecule type" value="Genomic_DNA"/>
</dbReference>
<comment type="caution">
    <text evidence="2">The sequence shown here is derived from an EMBL/GenBank/DDBJ whole genome shotgun (WGS) entry which is preliminary data.</text>
</comment>
<dbReference type="RefSeq" id="WP_062784652.1">
    <property type="nucleotide sequence ID" value="NZ_CP140000.1"/>
</dbReference>
<keyword evidence="3" id="KW-1185">Reference proteome</keyword>
<dbReference type="Proteomes" id="UP001184150">
    <property type="component" value="Unassembled WGS sequence"/>
</dbReference>
<dbReference type="InterPro" id="IPR035093">
    <property type="entry name" value="RelE/ParE_toxin_dom_sf"/>
</dbReference>
<sequence>MARFRLTRAAADDLAAIFLDGLEQFGLLQADAYHEGLGVVFAFLANYPHAARLREDILPPVRAHPYKAHLVIYDIGDQGEVIILRVRHAREDWISSPYDG</sequence>
<name>A0ABU1MNW3_9SPHN</name>
<accession>A0ABU1MNW3</accession>
<protein>
    <submittedName>
        <fullName evidence="2">Toxin ParE1/3/4</fullName>
    </submittedName>
</protein>
<organism evidence="2 3">
    <name type="scientific">Novosphingobium capsulatum</name>
    <dbReference type="NCBI Taxonomy" id="13688"/>
    <lineage>
        <taxon>Bacteria</taxon>
        <taxon>Pseudomonadati</taxon>
        <taxon>Pseudomonadota</taxon>
        <taxon>Alphaproteobacteria</taxon>
        <taxon>Sphingomonadales</taxon>
        <taxon>Sphingomonadaceae</taxon>
        <taxon>Novosphingobium</taxon>
    </lineage>
</organism>
<evidence type="ECO:0000313" key="3">
    <source>
        <dbReference type="Proteomes" id="UP001184150"/>
    </source>
</evidence>